<sequence length="86" mass="9295">MSITITSDLLKVKIVTDDEVNAAVDVFMKDATVSLFRFASGHTLDLAASVKAYEPARAAVADPDRTEKFRRGMVRTAILLGPTEAP</sequence>
<keyword evidence="2" id="KW-1185">Reference proteome</keyword>
<gene>
    <name evidence="1" type="ORF">AFCDBAGC_5157</name>
</gene>
<dbReference type="EMBL" id="BPQG01000139">
    <property type="protein sequence ID" value="GJD47264.1"/>
    <property type="molecule type" value="Genomic_DNA"/>
</dbReference>
<dbReference type="RefSeq" id="WP_238273382.1">
    <property type="nucleotide sequence ID" value="NZ_BPQG01000139.1"/>
</dbReference>
<accession>A0ABQ4QPU9</accession>
<organism evidence="1 2">
    <name type="scientific">Methylobacterium cerastii</name>
    <dbReference type="NCBI Taxonomy" id="932741"/>
    <lineage>
        <taxon>Bacteria</taxon>
        <taxon>Pseudomonadati</taxon>
        <taxon>Pseudomonadota</taxon>
        <taxon>Alphaproteobacteria</taxon>
        <taxon>Hyphomicrobiales</taxon>
        <taxon>Methylobacteriaceae</taxon>
        <taxon>Methylobacterium</taxon>
    </lineage>
</organism>
<reference evidence="1 2" key="1">
    <citation type="journal article" date="2021" name="Front. Microbiol.">
        <title>Comprehensive Comparative Genomics and Phenotyping of Methylobacterium Species.</title>
        <authorList>
            <person name="Alessa O."/>
            <person name="Ogura Y."/>
            <person name="Fujitani Y."/>
            <person name="Takami H."/>
            <person name="Hayashi T."/>
            <person name="Sahin N."/>
            <person name="Tani A."/>
        </authorList>
    </citation>
    <scope>NUCLEOTIDE SEQUENCE [LARGE SCALE GENOMIC DNA]</scope>
    <source>
        <strain evidence="1 2">DSM 23679</strain>
    </source>
</reference>
<name>A0ABQ4QPU9_9HYPH</name>
<evidence type="ECO:0000313" key="2">
    <source>
        <dbReference type="Proteomes" id="UP001055117"/>
    </source>
</evidence>
<comment type="caution">
    <text evidence="1">The sequence shown here is derived from an EMBL/GenBank/DDBJ whole genome shotgun (WGS) entry which is preliminary data.</text>
</comment>
<proteinExistence type="predicted"/>
<evidence type="ECO:0000313" key="1">
    <source>
        <dbReference type="EMBL" id="GJD47264.1"/>
    </source>
</evidence>
<dbReference type="Proteomes" id="UP001055117">
    <property type="component" value="Unassembled WGS sequence"/>
</dbReference>
<protein>
    <submittedName>
        <fullName evidence="1">Uncharacterized protein</fullName>
    </submittedName>
</protein>